<dbReference type="NCBIfam" id="TIGR00324">
    <property type="entry name" value="endA"/>
    <property type="match status" value="1"/>
</dbReference>
<evidence type="ECO:0000256" key="1">
    <source>
        <dbReference type="ARBA" id="ARBA00008078"/>
    </source>
</evidence>
<dbReference type="EC" id="4.6.1.16" evidence="2"/>
<dbReference type="PANTHER" id="PTHR21227:SF0">
    <property type="entry name" value="TRNA-SPLICING ENDONUCLEASE SUBUNIT SEN2"/>
    <property type="match status" value="1"/>
</dbReference>
<dbReference type="InterPro" id="IPR036167">
    <property type="entry name" value="tRNA_intron_Endo_cat-like_sf"/>
</dbReference>
<dbReference type="GO" id="GO:0000213">
    <property type="term" value="F:tRNA-intron lyase activity"/>
    <property type="evidence" value="ECO:0007669"/>
    <property type="project" value="UniProtKB-EC"/>
</dbReference>
<protein>
    <recommendedName>
        <fullName evidence="2">tRNA-intron lyase</fullName>
        <ecNumber evidence="2">4.6.1.16</ecNumber>
    </recommendedName>
</protein>
<dbReference type="GO" id="GO:0000379">
    <property type="term" value="P:tRNA-type intron splice site recognition and cleavage"/>
    <property type="evidence" value="ECO:0007669"/>
    <property type="project" value="TreeGrafter"/>
</dbReference>
<dbReference type="EMBL" id="JADGKB010000129">
    <property type="protein sequence ID" value="KAJ3252804.1"/>
    <property type="molecule type" value="Genomic_DNA"/>
</dbReference>
<gene>
    <name evidence="5" type="ORF">HK103_001138</name>
</gene>
<sequence>MKQTPKHLTPFPFFTELATDFSTVYKALKTILKFIKTFISKLFQKKIKAKFINGLLKTNHEVYNYGAFGKSALSRGLPTYNSRNFESLSEKKKIDRLQLERIRKQDVKEDFLLMPEECFFLSFALGCLDLYHEKKLSIQEQWELFCKMDSQFPVRYAVYHHYRSQGYVVRSGILFGTDFVLYKQGPQYRHSDYCVWIVGDVVAKDLVEKNRVCNQAKKKLVLVRVKVGGDLNHPTCLAKFELSDGLVNRKTYSENQYI</sequence>
<dbReference type="GO" id="GO:0005737">
    <property type="term" value="C:cytoplasm"/>
    <property type="evidence" value="ECO:0007669"/>
    <property type="project" value="TreeGrafter"/>
</dbReference>
<reference evidence="5" key="1">
    <citation type="submission" date="2020-05" db="EMBL/GenBank/DDBJ databases">
        <title>Phylogenomic resolution of chytrid fungi.</title>
        <authorList>
            <person name="Stajich J.E."/>
            <person name="Amses K."/>
            <person name="Simmons R."/>
            <person name="Seto K."/>
            <person name="Myers J."/>
            <person name="Bonds A."/>
            <person name="Quandt C.A."/>
            <person name="Barry K."/>
            <person name="Liu P."/>
            <person name="Grigoriev I."/>
            <person name="Longcore J.E."/>
            <person name="James T.Y."/>
        </authorList>
    </citation>
    <scope>NUCLEOTIDE SEQUENCE</scope>
    <source>
        <strain evidence="5">PLAUS21</strain>
    </source>
</reference>
<comment type="catalytic activity">
    <reaction evidence="3">
        <text>pretRNA = a 3'-half-tRNA molecule with a 5'-OH end + a 5'-half-tRNA molecule with a 2',3'-cyclic phosphate end + an intron with a 2',3'-cyclic phosphate and a 5'-hydroxyl terminus.</text>
        <dbReference type="EC" id="4.6.1.16"/>
    </reaction>
</comment>
<keyword evidence="6" id="KW-1185">Reference proteome</keyword>
<evidence type="ECO:0000256" key="3">
    <source>
        <dbReference type="ARBA" id="ARBA00034031"/>
    </source>
</evidence>
<accession>A0AAD5UE51</accession>
<dbReference type="InterPro" id="IPR006676">
    <property type="entry name" value="tRNA_splic"/>
</dbReference>
<comment type="caution">
    <text evidence="5">The sequence shown here is derived from an EMBL/GenBank/DDBJ whole genome shotgun (WGS) entry which is preliminary data.</text>
</comment>
<dbReference type="AlphaFoldDB" id="A0AAD5UE51"/>
<name>A0AAD5UE51_9FUNG</name>
<dbReference type="GO" id="GO:0003676">
    <property type="term" value="F:nucleic acid binding"/>
    <property type="evidence" value="ECO:0007669"/>
    <property type="project" value="InterPro"/>
</dbReference>
<dbReference type="GO" id="GO:0000214">
    <property type="term" value="C:tRNA-intron endonuclease complex"/>
    <property type="evidence" value="ECO:0007669"/>
    <property type="project" value="TreeGrafter"/>
</dbReference>
<dbReference type="Gene3D" id="3.40.1350.10">
    <property type="match status" value="1"/>
</dbReference>
<comment type="similarity">
    <text evidence="1">Belongs to the tRNA-intron endonuclease family.</text>
</comment>
<evidence type="ECO:0000313" key="5">
    <source>
        <dbReference type="EMBL" id="KAJ3252804.1"/>
    </source>
</evidence>
<evidence type="ECO:0000313" key="6">
    <source>
        <dbReference type="Proteomes" id="UP001210925"/>
    </source>
</evidence>
<evidence type="ECO:0000256" key="2">
    <source>
        <dbReference type="ARBA" id="ARBA00012573"/>
    </source>
</evidence>
<dbReference type="Proteomes" id="UP001210925">
    <property type="component" value="Unassembled WGS sequence"/>
</dbReference>
<feature type="domain" description="tRNA intron endonuclease catalytic" evidence="4">
    <location>
        <begin position="152"/>
        <end position="232"/>
    </location>
</feature>
<proteinExistence type="inferred from homology"/>
<dbReference type="CDD" id="cd22363">
    <property type="entry name" value="tRNA-intron_lyase_C"/>
    <property type="match status" value="1"/>
</dbReference>
<dbReference type="PANTHER" id="PTHR21227">
    <property type="entry name" value="TRNA-SPLICING ENDONUCLEASE SUBUNIT SEN2"/>
    <property type="match status" value="1"/>
</dbReference>
<dbReference type="InterPro" id="IPR006677">
    <property type="entry name" value="tRNA_intron_Endonuc_cat-like"/>
</dbReference>
<dbReference type="Pfam" id="PF01974">
    <property type="entry name" value="tRNA_int_endo"/>
    <property type="match status" value="1"/>
</dbReference>
<evidence type="ECO:0000259" key="4">
    <source>
        <dbReference type="Pfam" id="PF01974"/>
    </source>
</evidence>
<organism evidence="5 6">
    <name type="scientific">Boothiomyces macroporosus</name>
    <dbReference type="NCBI Taxonomy" id="261099"/>
    <lineage>
        <taxon>Eukaryota</taxon>
        <taxon>Fungi</taxon>
        <taxon>Fungi incertae sedis</taxon>
        <taxon>Chytridiomycota</taxon>
        <taxon>Chytridiomycota incertae sedis</taxon>
        <taxon>Chytridiomycetes</taxon>
        <taxon>Rhizophydiales</taxon>
        <taxon>Terramycetaceae</taxon>
        <taxon>Boothiomyces</taxon>
    </lineage>
</organism>
<dbReference type="InterPro" id="IPR011856">
    <property type="entry name" value="tRNA_endonuc-like_dom_sf"/>
</dbReference>
<dbReference type="SUPFAM" id="SSF53032">
    <property type="entry name" value="tRNA-intron endonuclease catalytic domain-like"/>
    <property type="match status" value="1"/>
</dbReference>